<dbReference type="Pfam" id="PF00078">
    <property type="entry name" value="RVT_1"/>
    <property type="match status" value="1"/>
</dbReference>
<dbReference type="InterPro" id="IPR051083">
    <property type="entry name" value="GrpII_Intron_Splice-Mob/Def"/>
</dbReference>
<dbReference type="PANTHER" id="PTHR34047:SF8">
    <property type="entry name" value="PROTEIN YKFC"/>
    <property type="match status" value="1"/>
</dbReference>
<gene>
    <name evidence="2" type="ORF">SAMN06265827_12713</name>
</gene>
<dbReference type="RefSeq" id="WP_097018979.1">
    <property type="nucleotide sequence ID" value="NZ_OBDZ01000027.1"/>
</dbReference>
<keyword evidence="2" id="KW-0695">RNA-directed DNA polymerase</keyword>
<dbReference type="AlphaFoldDB" id="A0A285HXY1"/>
<feature type="domain" description="Reverse transcriptase" evidence="1">
    <location>
        <begin position="83"/>
        <end position="334"/>
    </location>
</feature>
<organism evidence="2 3">
    <name type="scientific">Orenia metallireducens</name>
    <dbReference type="NCBI Taxonomy" id="1413210"/>
    <lineage>
        <taxon>Bacteria</taxon>
        <taxon>Bacillati</taxon>
        <taxon>Bacillota</taxon>
        <taxon>Clostridia</taxon>
        <taxon>Halanaerobiales</taxon>
        <taxon>Halobacteroidaceae</taxon>
        <taxon>Orenia</taxon>
    </lineage>
</organism>
<evidence type="ECO:0000259" key="1">
    <source>
        <dbReference type="PROSITE" id="PS50878"/>
    </source>
</evidence>
<reference evidence="3" key="1">
    <citation type="submission" date="2017-09" db="EMBL/GenBank/DDBJ databases">
        <authorList>
            <person name="Varghese N."/>
            <person name="Submissions S."/>
        </authorList>
    </citation>
    <scope>NUCLEOTIDE SEQUENCE [LARGE SCALE GENOMIC DNA]</scope>
    <source>
        <strain evidence="3">MSL47</strain>
    </source>
</reference>
<dbReference type="NCBIfam" id="TIGR04416">
    <property type="entry name" value="group_II_RT_mat"/>
    <property type="match status" value="1"/>
</dbReference>
<keyword evidence="3" id="KW-1185">Reference proteome</keyword>
<dbReference type="PROSITE" id="PS50878">
    <property type="entry name" value="RT_POL"/>
    <property type="match status" value="1"/>
</dbReference>
<dbReference type="InterPro" id="IPR000477">
    <property type="entry name" value="RT_dom"/>
</dbReference>
<dbReference type="OrthoDB" id="9793236at2"/>
<dbReference type="GO" id="GO:0003964">
    <property type="term" value="F:RNA-directed DNA polymerase activity"/>
    <property type="evidence" value="ECO:0007669"/>
    <property type="project" value="UniProtKB-KW"/>
</dbReference>
<evidence type="ECO:0000313" key="2">
    <source>
        <dbReference type="EMBL" id="SNY40580.1"/>
    </source>
</evidence>
<name>A0A285HXY1_9FIRM</name>
<accession>A0A285HXY1</accession>
<dbReference type="Proteomes" id="UP000219573">
    <property type="component" value="Unassembled WGS sequence"/>
</dbReference>
<keyword evidence="2" id="KW-0548">Nucleotidyltransferase</keyword>
<keyword evidence="2" id="KW-0808">Transferase</keyword>
<dbReference type="InterPro" id="IPR043502">
    <property type="entry name" value="DNA/RNA_pol_sf"/>
</dbReference>
<dbReference type="CDD" id="cd01651">
    <property type="entry name" value="RT_G2_intron"/>
    <property type="match status" value="1"/>
</dbReference>
<proteinExistence type="predicted"/>
<dbReference type="PANTHER" id="PTHR34047">
    <property type="entry name" value="NUCLEAR INTRON MATURASE 1, MITOCHONDRIAL-RELATED"/>
    <property type="match status" value="1"/>
</dbReference>
<evidence type="ECO:0000313" key="3">
    <source>
        <dbReference type="Proteomes" id="UP000219573"/>
    </source>
</evidence>
<dbReference type="SUPFAM" id="SSF56672">
    <property type="entry name" value="DNA/RNA polymerases"/>
    <property type="match status" value="1"/>
</dbReference>
<dbReference type="EMBL" id="OBDZ01000027">
    <property type="protein sequence ID" value="SNY40580.1"/>
    <property type="molecule type" value="Genomic_DNA"/>
</dbReference>
<protein>
    <submittedName>
        <fullName evidence="2">Group II intron reverse transcriptase/maturase</fullName>
    </submittedName>
</protein>
<dbReference type="InterPro" id="IPR030931">
    <property type="entry name" value="Group_II_RT_mat"/>
</dbReference>
<sequence length="453" mass="53224">MKLQARDTSIGHRTEEGVRTKLVRIAQRAKRDKAAKFCSLSHLLYKSTLIEAFWRLSPKAAPGVDGKSKESYAENLEENITDLYSRLKSNSFMPNPVKRKYIKKIGSNKMRPLGIPAIEDKIVQTALVIILENIYEQDFLPFSYGFRPNRNCHDALKNLSRDIGTKKVGYIIDADIKGFFDNVNHEWLGKFLQHRINDSKILRLVKRFLKAGILEEGNYYESKRGVPQGGTLSPLLANIYLHYTIDLWFDRVVTKSCKGEAYITRYADDIVFCFQYKSDAQKFYSSLKDRLNKFDLKLSEDKSKMIEFGRFAQRDAKRRGETKAETFDFLGFTHYCSKSRRGRFKLKWKIARKTFTVKVNEFGEWIKENRHLAIDEIWRKVNQKLRGHYQYYGVSDNWKGLENYKREVIKLLYKWLNRRSQRNSITWEELRQLIKVFPLAEPKVKVNLNSAFV</sequence>